<organism evidence="6 7">
    <name type="scientific">Callorhinchus milii</name>
    <name type="common">Ghost shark</name>
    <dbReference type="NCBI Taxonomy" id="7868"/>
    <lineage>
        <taxon>Eukaryota</taxon>
        <taxon>Metazoa</taxon>
        <taxon>Chordata</taxon>
        <taxon>Craniata</taxon>
        <taxon>Vertebrata</taxon>
        <taxon>Chondrichthyes</taxon>
        <taxon>Holocephali</taxon>
        <taxon>Chimaeriformes</taxon>
        <taxon>Callorhinchidae</taxon>
        <taxon>Callorhinchus</taxon>
    </lineage>
</organism>
<protein>
    <recommendedName>
        <fullName evidence="5">Immunoglobulin V-set domain-containing protein</fullName>
    </recommendedName>
</protein>
<dbReference type="InterPro" id="IPR050671">
    <property type="entry name" value="CD300_family_receptors"/>
</dbReference>
<reference evidence="7" key="2">
    <citation type="journal article" date="2007" name="PLoS Biol.">
        <title>Survey sequencing and comparative analysis of the elephant shark (Callorhinchus milii) genome.</title>
        <authorList>
            <person name="Venkatesh B."/>
            <person name="Kirkness E.F."/>
            <person name="Loh Y.H."/>
            <person name="Halpern A.L."/>
            <person name="Lee A.P."/>
            <person name="Johnson J."/>
            <person name="Dandona N."/>
            <person name="Viswanathan L.D."/>
            <person name="Tay A."/>
            <person name="Venter J.C."/>
            <person name="Strausberg R.L."/>
            <person name="Brenner S."/>
        </authorList>
    </citation>
    <scope>NUCLEOTIDE SEQUENCE [LARGE SCALE GENOMIC DNA]</scope>
</reference>
<evidence type="ECO:0000259" key="5">
    <source>
        <dbReference type="Pfam" id="PF07686"/>
    </source>
</evidence>
<dbReference type="Gene3D" id="2.60.40.10">
    <property type="entry name" value="Immunoglobulins"/>
    <property type="match status" value="1"/>
</dbReference>
<dbReference type="PANTHER" id="PTHR11860">
    <property type="entry name" value="POLYMERIC-IMMUNOGLOBULIN RECEPTOR"/>
    <property type="match status" value="1"/>
</dbReference>
<reference evidence="7" key="3">
    <citation type="journal article" date="2014" name="Nature">
        <title>Elephant shark genome provides unique insights into gnathostome evolution.</title>
        <authorList>
            <consortium name="International Elephant Shark Genome Sequencing Consortium"/>
            <person name="Venkatesh B."/>
            <person name="Lee A.P."/>
            <person name="Ravi V."/>
            <person name="Maurya A.K."/>
            <person name="Lian M.M."/>
            <person name="Swann J.B."/>
            <person name="Ohta Y."/>
            <person name="Flajnik M.F."/>
            <person name="Sutoh Y."/>
            <person name="Kasahara M."/>
            <person name="Hoon S."/>
            <person name="Gangu V."/>
            <person name="Roy S.W."/>
            <person name="Irimia M."/>
            <person name="Korzh V."/>
            <person name="Kondrychyn I."/>
            <person name="Lim Z.W."/>
            <person name="Tay B.H."/>
            <person name="Tohari S."/>
            <person name="Kong K.W."/>
            <person name="Ho S."/>
            <person name="Lorente-Galdos B."/>
            <person name="Quilez J."/>
            <person name="Marques-Bonet T."/>
            <person name="Raney B.J."/>
            <person name="Ingham P.W."/>
            <person name="Tay A."/>
            <person name="Hillier L.W."/>
            <person name="Minx P."/>
            <person name="Boehm T."/>
            <person name="Wilson R.K."/>
            <person name="Brenner S."/>
            <person name="Warren W.C."/>
        </authorList>
    </citation>
    <scope>NUCLEOTIDE SEQUENCE [LARGE SCALE GENOMIC DNA]</scope>
</reference>
<dbReference type="GeneTree" id="ENSGT00970000197596"/>
<evidence type="ECO:0000256" key="1">
    <source>
        <dbReference type="ARBA" id="ARBA00004370"/>
    </source>
</evidence>
<sequence length="219" mass="24635">MFTLLLLTGVGSLVLANEDKHVSGEKGSTISFDCNPRPYRDPSKTKVHFRHQRDEKYFCKHPCGPYNWHSVVANTRRGHSIGSRFSISKIENSDGARVQITQLSDSDAGTWWCGIERPYGDLYQKNLINVLNSQQSKITEVTKVPTSEEEELIEEMAVSGEEDKQKIQSATRALSICNDNHAYALSILQAGSLETKHYVMVCLIVYRSLCPGLLLCKRL</sequence>
<reference evidence="6" key="5">
    <citation type="submission" date="2025-09" db="UniProtKB">
        <authorList>
            <consortium name="Ensembl"/>
        </authorList>
    </citation>
    <scope>IDENTIFICATION</scope>
</reference>
<reference evidence="6" key="4">
    <citation type="submission" date="2025-08" db="UniProtKB">
        <authorList>
            <consortium name="Ensembl"/>
        </authorList>
    </citation>
    <scope>IDENTIFICATION</scope>
</reference>
<dbReference type="InterPro" id="IPR013783">
    <property type="entry name" value="Ig-like_fold"/>
</dbReference>
<dbReference type="PANTHER" id="PTHR11860:SF118">
    <property type="entry name" value="CMRF35-LIKE MOLECULE 3-RELATED"/>
    <property type="match status" value="1"/>
</dbReference>
<dbReference type="GO" id="GO:0004888">
    <property type="term" value="F:transmembrane signaling receptor activity"/>
    <property type="evidence" value="ECO:0007669"/>
    <property type="project" value="TreeGrafter"/>
</dbReference>
<comment type="subcellular location">
    <subcellularLocation>
        <location evidence="1">Membrane</location>
    </subcellularLocation>
</comment>
<feature type="domain" description="Immunoglobulin V-set" evidence="5">
    <location>
        <begin position="20"/>
        <end position="124"/>
    </location>
</feature>
<reference evidence="7" key="1">
    <citation type="journal article" date="2006" name="Science">
        <title>Ancient noncoding elements conserved in the human genome.</title>
        <authorList>
            <person name="Venkatesh B."/>
            <person name="Kirkness E.F."/>
            <person name="Loh Y.H."/>
            <person name="Halpern A.L."/>
            <person name="Lee A.P."/>
            <person name="Johnson J."/>
            <person name="Dandona N."/>
            <person name="Viswanathan L.D."/>
            <person name="Tay A."/>
            <person name="Venter J.C."/>
            <person name="Strausberg R.L."/>
            <person name="Brenner S."/>
        </authorList>
    </citation>
    <scope>NUCLEOTIDE SEQUENCE [LARGE SCALE GENOMIC DNA]</scope>
</reference>
<dbReference type="InterPro" id="IPR013106">
    <property type="entry name" value="Ig_V-set"/>
</dbReference>
<evidence type="ECO:0000256" key="4">
    <source>
        <dbReference type="SAM" id="SignalP"/>
    </source>
</evidence>
<accession>A0A4W3INH6</accession>
<dbReference type="AlphaFoldDB" id="A0A4W3INH6"/>
<evidence type="ECO:0000256" key="3">
    <source>
        <dbReference type="ARBA" id="ARBA00023136"/>
    </source>
</evidence>
<dbReference type="Proteomes" id="UP000314986">
    <property type="component" value="Unassembled WGS sequence"/>
</dbReference>
<evidence type="ECO:0000256" key="2">
    <source>
        <dbReference type="ARBA" id="ARBA00022692"/>
    </source>
</evidence>
<proteinExistence type="predicted"/>
<name>A0A4W3INH6_CALMI</name>
<evidence type="ECO:0000313" key="7">
    <source>
        <dbReference type="Proteomes" id="UP000314986"/>
    </source>
</evidence>
<keyword evidence="3" id="KW-0472">Membrane</keyword>
<feature type="signal peptide" evidence="4">
    <location>
        <begin position="1"/>
        <end position="16"/>
    </location>
</feature>
<keyword evidence="7" id="KW-1185">Reference proteome</keyword>
<dbReference type="InParanoid" id="A0A4W3INH6"/>
<dbReference type="InterPro" id="IPR036179">
    <property type="entry name" value="Ig-like_dom_sf"/>
</dbReference>
<dbReference type="Pfam" id="PF07686">
    <property type="entry name" value="V-set"/>
    <property type="match status" value="1"/>
</dbReference>
<dbReference type="Ensembl" id="ENSCMIT00000032441.1">
    <property type="protein sequence ID" value="ENSCMIP00000031954.1"/>
    <property type="gene ID" value="ENSCMIG00000013670.1"/>
</dbReference>
<keyword evidence="2" id="KW-0812">Transmembrane</keyword>
<dbReference type="SUPFAM" id="SSF48726">
    <property type="entry name" value="Immunoglobulin"/>
    <property type="match status" value="1"/>
</dbReference>
<keyword evidence="4" id="KW-0732">Signal</keyword>
<dbReference type="GO" id="GO:0005886">
    <property type="term" value="C:plasma membrane"/>
    <property type="evidence" value="ECO:0007669"/>
    <property type="project" value="TreeGrafter"/>
</dbReference>
<feature type="chain" id="PRO_5021475484" description="Immunoglobulin V-set domain-containing protein" evidence="4">
    <location>
        <begin position="17"/>
        <end position="219"/>
    </location>
</feature>
<evidence type="ECO:0000313" key="6">
    <source>
        <dbReference type="Ensembl" id="ENSCMIP00000031954.1"/>
    </source>
</evidence>